<feature type="signal peptide" evidence="2">
    <location>
        <begin position="1"/>
        <end position="23"/>
    </location>
</feature>
<keyword evidence="2" id="KW-0732">Signal</keyword>
<feature type="chain" id="PRO_5037967329" evidence="2">
    <location>
        <begin position="24"/>
        <end position="457"/>
    </location>
</feature>
<evidence type="ECO:0000256" key="2">
    <source>
        <dbReference type="SAM" id="SignalP"/>
    </source>
</evidence>
<evidence type="ECO:0000256" key="1">
    <source>
        <dbReference type="ARBA" id="ARBA00007613"/>
    </source>
</evidence>
<dbReference type="Proteomes" id="UP000777784">
    <property type="component" value="Unassembled WGS sequence"/>
</dbReference>
<gene>
    <name evidence="3" type="ORF">KJ970_08835</name>
</gene>
<dbReference type="AlphaFoldDB" id="A0A948RWV3"/>
<dbReference type="InterPro" id="IPR003423">
    <property type="entry name" value="OMP_efflux"/>
</dbReference>
<sequence length="457" mass="50222">MEKPINIIPVLLALCLGSATGWADSSKEPVPRALGQRFSTYTAPADPPQGPDAQPAGVEPEGILTLETALEFALLYNPELTARAWEIRAAEARKEQVGLWSNPEIGLEVEGFDGSGDLAGVDAAELGIRLEHKLEISGARSKREHVASLERDLAFWDFETARLDLITGVTQRFMQTVAAQKRLSLADDILGLDEAIFATVQERVDAGKDPPVESAKAHVTLSTARINRMGAERDLEIAQQILAESWGGLSPRFEKVAGEFETVTEPPPFDELVALLEQNLEFSRWTTETGRYRAMVDLESRNGIPAPSIFGGYKHFQANDEHAYLFGISIPLPLFDRNQGAVREAKYNLAQAGVRRRMVETKIRAELTTAYQGLFWAYSTVGILESEILPSAQDAFDTALGGYRNGKFQYLIVLDAQRTLFEARGSYINALEAYHNSRAGLERLIGVELGSVAGMVE</sequence>
<dbReference type="InterPro" id="IPR010131">
    <property type="entry name" value="MdtP/NodT-like"/>
</dbReference>
<dbReference type="EMBL" id="JAHJDP010000042">
    <property type="protein sequence ID" value="MBU2691022.1"/>
    <property type="molecule type" value="Genomic_DNA"/>
</dbReference>
<dbReference type="SUPFAM" id="SSF56954">
    <property type="entry name" value="Outer membrane efflux proteins (OEP)"/>
    <property type="match status" value="1"/>
</dbReference>
<organism evidence="3 4">
    <name type="scientific">Eiseniibacteriota bacterium</name>
    <dbReference type="NCBI Taxonomy" id="2212470"/>
    <lineage>
        <taxon>Bacteria</taxon>
        <taxon>Candidatus Eiseniibacteriota</taxon>
    </lineage>
</organism>
<comment type="caution">
    <text evidence="3">The sequence shown here is derived from an EMBL/GenBank/DDBJ whole genome shotgun (WGS) entry which is preliminary data.</text>
</comment>
<dbReference type="GO" id="GO:0015562">
    <property type="term" value="F:efflux transmembrane transporter activity"/>
    <property type="evidence" value="ECO:0007669"/>
    <property type="project" value="InterPro"/>
</dbReference>
<name>A0A948RWV3_UNCEI</name>
<evidence type="ECO:0000313" key="4">
    <source>
        <dbReference type="Proteomes" id="UP000777784"/>
    </source>
</evidence>
<comment type="similarity">
    <text evidence="1">Belongs to the outer membrane factor (OMF) (TC 1.B.17) family.</text>
</comment>
<dbReference type="Pfam" id="PF02321">
    <property type="entry name" value="OEP"/>
    <property type="match status" value="2"/>
</dbReference>
<evidence type="ECO:0000313" key="3">
    <source>
        <dbReference type="EMBL" id="MBU2691022.1"/>
    </source>
</evidence>
<protein>
    <submittedName>
        <fullName evidence="3">TolC family protein</fullName>
    </submittedName>
</protein>
<proteinExistence type="inferred from homology"/>
<accession>A0A948RWV3</accession>
<dbReference type="PANTHER" id="PTHR30203">
    <property type="entry name" value="OUTER MEMBRANE CATION EFFLUX PROTEIN"/>
    <property type="match status" value="1"/>
</dbReference>
<dbReference type="PANTHER" id="PTHR30203:SF24">
    <property type="entry name" value="BLR4935 PROTEIN"/>
    <property type="match status" value="1"/>
</dbReference>
<dbReference type="Gene3D" id="1.20.1600.10">
    <property type="entry name" value="Outer membrane efflux proteins (OEP)"/>
    <property type="match status" value="1"/>
</dbReference>
<reference evidence="3" key="1">
    <citation type="submission" date="2021-05" db="EMBL/GenBank/DDBJ databases">
        <title>Energy efficiency and biological interactions define the core microbiome of deep oligotrophic groundwater.</title>
        <authorList>
            <person name="Mehrshad M."/>
            <person name="Lopez-Fernandez M."/>
            <person name="Bell E."/>
            <person name="Bernier-Latmani R."/>
            <person name="Bertilsson S."/>
            <person name="Dopson M."/>
        </authorList>
    </citation>
    <scope>NUCLEOTIDE SEQUENCE</scope>
    <source>
        <strain evidence="3">Modern_marine.mb.64</strain>
    </source>
</reference>